<dbReference type="InterPro" id="IPR039420">
    <property type="entry name" value="WalR-like"/>
</dbReference>
<proteinExistence type="predicted"/>
<evidence type="ECO:0000313" key="11">
    <source>
        <dbReference type="Proteomes" id="UP000199800"/>
    </source>
</evidence>
<feature type="domain" description="Response regulatory" evidence="9">
    <location>
        <begin position="5"/>
        <end position="121"/>
    </location>
</feature>
<dbReference type="CDD" id="cd06170">
    <property type="entry name" value="LuxR_C_like"/>
    <property type="match status" value="1"/>
</dbReference>
<feature type="domain" description="HTH luxR-type" evidence="8">
    <location>
        <begin position="143"/>
        <end position="208"/>
    </location>
</feature>
<dbReference type="InterPro" id="IPR001789">
    <property type="entry name" value="Sig_transdc_resp-reg_receiver"/>
</dbReference>
<evidence type="ECO:0000256" key="4">
    <source>
        <dbReference type="ARBA" id="ARBA00023125"/>
    </source>
</evidence>
<dbReference type="SMART" id="SM00448">
    <property type="entry name" value="REC"/>
    <property type="match status" value="1"/>
</dbReference>
<dbReference type="PROSITE" id="PS50110">
    <property type="entry name" value="RESPONSE_REGULATORY"/>
    <property type="match status" value="1"/>
</dbReference>
<evidence type="ECO:0000256" key="2">
    <source>
        <dbReference type="ARBA" id="ARBA00022553"/>
    </source>
</evidence>
<keyword evidence="3" id="KW-0805">Transcription regulation</keyword>
<evidence type="ECO:0000313" key="10">
    <source>
        <dbReference type="EMBL" id="SET52198.1"/>
    </source>
</evidence>
<comment type="function">
    <text evidence="6">May play the central regulatory role in sporulation. It may be an element of the effector pathway responsible for the activation of sporulation genes in response to nutritional stress. Spo0A may act in concert with spo0H (a sigma factor) to control the expression of some genes that are critical to the sporulation process.</text>
</comment>
<dbReference type="SUPFAM" id="SSF46894">
    <property type="entry name" value="C-terminal effector domain of the bipartite response regulators"/>
    <property type="match status" value="1"/>
</dbReference>
<keyword evidence="4" id="KW-0238">DNA-binding</keyword>
<dbReference type="PRINTS" id="PR00038">
    <property type="entry name" value="HTHLUXR"/>
</dbReference>
<protein>
    <recommendedName>
        <fullName evidence="1">Stage 0 sporulation protein A homolog</fullName>
    </recommendedName>
</protein>
<evidence type="ECO:0000256" key="1">
    <source>
        <dbReference type="ARBA" id="ARBA00018672"/>
    </source>
</evidence>
<evidence type="ECO:0000256" key="6">
    <source>
        <dbReference type="ARBA" id="ARBA00024867"/>
    </source>
</evidence>
<dbReference type="PROSITE" id="PS00622">
    <property type="entry name" value="HTH_LUXR_1"/>
    <property type="match status" value="1"/>
</dbReference>
<dbReference type="InterPro" id="IPR000792">
    <property type="entry name" value="Tscrpt_reg_LuxR_C"/>
</dbReference>
<dbReference type="OrthoDB" id="9779069at2"/>
<dbReference type="STRING" id="29364.SAMN04487772_12720"/>
<feature type="modified residue" description="4-aspartylphosphate" evidence="7">
    <location>
        <position position="56"/>
    </location>
</feature>
<dbReference type="PROSITE" id="PS50043">
    <property type="entry name" value="HTH_LUXR_2"/>
    <property type="match status" value="1"/>
</dbReference>
<dbReference type="Pfam" id="PF00196">
    <property type="entry name" value="GerE"/>
    <property type="match status" value="1"/>
</dbReference>
<sequence length="212" mass="23679">MAQISVLLADDHMMVREGIRQLLELEDNICVIGEVGNGIECIDAIYKLRPDVVILDINMPKMDGISVLKRIKETNIKCKVIVLTFYNELAIIQDAVQNGANGYILKEADSALLIKAINVVTSGEKYIQPAIAAMLRQSKFIEKQKGVEILTKRELEIIKLLVGGLYNKEIADDLNISEKTVKNHISSIFRKINVSDRTQAAVYAIKNNLVEI</sequence>
<dbReference type="RefSeq" id="WP_092478704.1">
    <property type="nucleotide sequence ID" value="NZ_FOHN01000027.1"/>
</dbReference>
<dbReference type="InterPro" id="IPR011006">
    <property type="entry name" value="CheY-like_superfamily"/>
</dbReference>
<dbReference type="GO" id="GO:0000160">
    <property type="term" value="P:phosphorelay signal transduction system"/>
    <property type="evidence" value="ECO:0007669"/>
    <property type="project" value="InterPro"/>
</dbReference>
<dbReference type="GO" id="GO:0003677">
    <property type="term" value="F:DNA binding"/>
    <property type="evidence" value="ECO:0007669"/>
    <property type="project" value="UniProtKB-KW"/>
</dbReference>
<dbReference type="InterPro" id="IPR016032">
    <property type="entry name" value="Sig_transdc_resp-reg_C-effctor"/>
</dbReference>
<evidence type="ECO:0000256" key="5">
    <source>
        <dbReference type="ARBA" id="ARBA00023163"/>
    </source>
</evidence>
<evidence type="ECO:0000259" key="8">
    <source>
        <dbReference type="PROSITE" id="PS50043"/>
    </source>
</evidence>
<name>A0A1I0F2F5_9FIRM</name>
<keyword evidence="2 7" id="KW-0597">Phosphoprotein</keyword>
<dbReference type="SUPFAM" id="SSF52172">
    <property type="entry name" value="CheY-like"/>
    <property type="match status" value="1"/>
</dbReference>
<dbReference type="PANTHER" id="PTHR43214">
    <property type="entry name" value="TWO-COMPONENT RESPONSE REGULATOR"/>
    <property type="match status" value="1"/>
</dbReference>
<dbReference type="EMBL" id="FOHN01000027">
    <property type="protein sequence ID" value="SET52198.1"/>
    <property type="molecule type" value="Genomic_DNA"/>
</dbReference>
<dbReference type="Pfam" id="PF00072">
    <property type="entry name" value="Response_reg"/>
    <property type="match status" value="1"/>
</dbReference>
<dbReference type="AlphaFoldDB" id="A0A1I0F2F5"/>
<evidence type="ECO:0000259" key="9">
    <source>
        <dbReference type="PROSITE" id="PS50110"/>
    </source>
</evidence>
<dbReference type="Gene3D" id="3.40.50.2300">
    <property type="match status" value="1"/>
</dbReference>
<keyword evidence="5" id="KW-0804">Transcription</keyword>
<dbReference type="InterPro" id="IPR058245">
    <property type="entry name" value="NreC/VraR/RcsB-like_REC"/>
</dbReference>
<evidence type="ECO:0000256" key="3">
    <source>
        <dbReference type="ARBA" id="ARBA00023015"/>
    </source>
</evidence>
<organism evidence="10 11">
    <name type="scientific">[Clostridium] polysaccharolyticum</name>
    <dbReference type="NCBI Taxonomy" id="29364"/>
    <lineage>
        <taxon>Bacteria</taxon>
        <taxon>Bacillati</taxon>
        <taxon>Bacillota</taxon>
        <taxon>Clostridia</taxon>
        <taxon>Lachnospirales</taxon>
        <taxon>Lachnospiraceae</taxon>
    </lineage>
</organism>
<accession>A0A1I0F2F5</accession>
<gene>
    <name evidence="10" type="ORF">SAMN04487772_12720</name>
</gene>
<evidence type="ECO:0000256" key="7">
    <source>
        <dbReference type="PROSITE-ProRule" id="PRU00169"/>
    </source>
</evidence>
<dbReference type="SMART" id="SM00421">
    <property type="entry name" value="HTH_LUXR"/>
    <property type="match status" value="1"/>
</dbReference>
<reference evidence="10 11" key="1">
    <citation type="submission" date="2016-10" db="EMBL/GenBank/DDBJ databases">
        <authorList>
            <person name="de Groot N.N."/>
        </authorList>
    </citation>
    <scope>NUCLEOTIDE SEQUENCE [LARGE SCALE GENOMIC DNA]</scope>
    <source>
        <strain evidence="10 11">DSM 1801</strain>
    </source>
</reference>
<dbReference type="Proteomes" id="UP000199800">
    <property type="component" value="Unassembled WGS sequence"/>
</dbReference>
<dbReference type="CDD" id="cd17535">
    <property type="entry name" value="REC_NarL-like"/>
    <property type="match status" value="1"/>
</dbReference>
<dbReference type="GO" id="GO:0006355">
    <property type="term" value="P:regulation of DNA-templated transcription"/>
    <property type="evidence" value="ECO:0007669"/>
    <property type="project" value="InterPro"/>
</dbReference>
<keyword evidence="11" id="KW-1185">Reference proteome</keyword>